<dbReference type="AlphaFoldDB" id="A0A183A7T6"/>
<dbReference type="EMBL" id="UZAN01040032">
    <property type="protein sequence ID" value="VDP68188.1"/>
    <property type="molecule type" value="Genomic_DNA"/>
</dbReference>
<keyword evidence="2" id="KW-1185">Reference proteome</keyword>
<sequence length="93" mass="10824">MSTKQGRGVVVKNKLRILKRNYTMHIDYIPPKSQDGPQVSTSYCSSLKTHQKFDSKLLNLFQSYTCCDFECTDCTRFCDFYRTVIRVIKSNPV</sequence>
<evidence type="ECO:0000313" key="1">
    <source>
        <dbReference type="EMBL" id="VDP68188.1"/>
    </source>
</evidence>
<proteinExistence type="predicted"/>
<dbReference type="OrthoDB" id="10592786at2759"/>
<reference evidence="1 2" key="2">
    <citation type="submission" date="2018-11" db="EMBL/GenBank/DDBJ databases">
        <authorList>
            <consortium name="Pathogen Informatics"/>
        </authorList>
    </citation>
    <scope>NUCLEOTIDE SEQUENCE [LARGE SCALE GENOMIC DNA]</scope>
    <source>
        <strain evidence="1 2">Egypt</strain>
    </source>
</reference>
<dbReference type="Proteomes" id="UP000272942">
    <property type="component" value="Unassembled WGS sequence"/>
</dbReference>
<dbReference type="WBParaSite" id="ECPE_0000302401-mRNA-1">
    <property type="protein sequence ID" value="ECPE_0000302401-mRNA-1"/>
    <property type="gene ID" value="ECPE_0000302401"/>
</dbReference>
<reference evidence="3" key="1">
    <citation type="submission" date="2016-06" db="UniProtKB">
        <authorList>
            <consortium name="WormBaseParasite"/>
        </authorList>
    </citation>
    <scope>IDENTIFICATION</scope>
</reference>
<accession>A0A183A7T6</accession>
<gene>
    <name evidence="1" type="ORF">ECPE_LOCUS3021</name>
</gene>
<evidence type="ECO:0000313" key="3">
    <source>
        <dbReference type="WBParaSite" id="ECPE_0000302401-mRNA-1"/>
    </source>
</evidence>
<evidence type="ECO:0000313" key="2">
    <source>
        <dbReference type="Proteomes" id="UP000272942"/>
    </source>
</evidence>
<organism evidence="3">
    <name type="scientific">Echinostoma caproni</name>
    <dbReference type="NCBI Taxonomy" id="27848"/>
    <lineage>
        <taxon>Eukaryota</taxon>
        <taxon>Metazoa</taxon>
        <taxon>Spiralia</taxon>
        <taxon>Lophotrochozoa</taxon>
        <taxon>Platyhelminthes</taxon>
        <taxon>Trematoda</taxon>
        <taxon>Digenea</taxon>
        <taxon>Plagiorchiida</taxon>
        <taxon>Echinostomata</taxon>
        <taxon>Echinostomatoidea</taxon>
        <taxon>Echinostomatidae</taxon>
        <taxon>Echinostoma</taxon>
    </lineage>
</organism>
<name>A0A183A7T6_9TREM</name>
<protein>
    <submittedName>
        <fullName evidence="3">Ovule protein</fullName>
    </submittedName>
</protein>